<dbReference type="PROSITE" id="PS51736">
    <property type="entry name" value="RECOMBINASES_3"/>
    <property type="match status" value="1"/>
</dbReference>
<comment type="similarity">
    <text evidence="1">Belongs to the site-specific recombinase resolvase family.</text>
</comment>
<dbReference type="eggNOG" id="COG1961">
    <property type="taxonomic scope" value="Bacteria"/>
</dbReference>
<sequence>MLTDEVIIYCRVSTKKDTQQTSLERQKRELVEMAKAQNWSIFAIYEEVESGYSIERDELLQMLEDCKSQTITKVLVQDDTRLGRGHAKMAILHELRKHQTAVYTLQQQGELLLSEADSMVLEIVSIVEEYQRKLHNLKISRGMKSAVKKGYQPERNLSNHHAGGRNKLDVPIEEIVRLRSRKLTFHDIAATLRGFGYDVSKATVHRRYQQYITQLEGNEES</sequence>
<dbReference type="EMBL" id="JALP01000240">
    <property type="protein sequence ID" value="THG89377.1"/>
    <property type="molecule type" value="Genomic_DNA"/>
</dbReference>
<evidence type="ECO:0000256" key="1">
    <source>
        <dbReference type="ARBA" id="ARBA00009913"/>
    </source>
</evidence>
<name>A0A094YUW4_ALKAL</name>
<evidence type="ECO:0000313" key="5">
    <source>
        <dbReference type="Proteomes" id="UP000002754"/>
    </source>
</evidence>
<organism evidence="3 5">
    <name type="scientific">Alkalihalobacillus alcalophilus ATCC 27647 = CGMCC 1.3604</name>
    <dbReference type="NCBI Taxonomy" id="1218173"/>
    <lineage>
        <taxon>Bacteria</taxon>
        <taxon>Bacillati</taxon>
        <taxon>Bacillota</taxon>
        <taxon>Bacilli</taxon>
        <taxon>Bacillales</taxon>
        <taxon>Bacillaceae</taxon>
        <taxon>Alkalihalobacillus</taxon>
    </lineage>
</organism>
<keyword evidence="5" id="KW-1185">Reference proteome</keyword>
<dbReference type="PANTHER" id="PTHR30461:SF26">
    <property type="entry name" value="RESOLVASE HOMOLOG YNEB"/>
    <property type="match status" value="1"/>
</dbReference>
<dbReference type="Pfam" id="PF00239">
    <property type="entry name" value="Resolvase"/>
    <property type="match status" value="1"/>
</dbReference>
<reference evidence="4 6" key="2">
    <citation type="submission" date="2014-01" db="EMBL/GenBank/DDBJ databases">
        <title>Draft genome sequencing of Bacillus alcalophilus CGMCC 1.3604.</title>
        <authorList>
            <person name="Yang J."/>
            <person name="Diao L."/>
            <person name="Yang S."/>
        </authorList>
    </citation>
    <scope>NUCLEOTIDE SEQUENCE [LARGE SCALE GENOMIC DNA]</scope>
    <source>
        <strain evidence="4 6">CGMCC 1.3604</strain>
    </source>
</reference>
<dbReference type="InterPro" id="IPR050639">
    <property type="entry name" value="SSR_resolvase"/>
</dbReference>
<dbReference type="STRING" id="1218173.BALCAV_0211360"/>
<dbReference type="GO" id="GO:0003677">
    <property type="term" value="F:DNA binding"/>
    <property type="evidence" value="ECO:0007669"/>
    <property type="project" value="InterPro"/>
</dbReference>
<gene>
    <name evidence="4" type="ORF">AJ85_18025</name>
    <name evidence="3" type="ORF">BALCAV_0211360</name>
</gene>
<proteinExistence type="inferred from homology"/>
<dbReference type="InterPro" id="IPR036162">
    <property type="entry name" value="Resolvase-like_N_sf"/>
</dbReference>
<comment type="caution">
    <text evidence="3">The sequence shown here is derived from an EMBL/GenBank/DDBJ whole genome shotgun (WGS) entry which is preliminary data.</text>
</comment>
<accession>A0A094YUW4</accession>
<evidence type="ECO:0000313" key="6">
    <source>
        <dbReference type="Proteomes" id="UP000297014"/>
    </source>
</evidence>
<dbReference type="RefSeq" id="WP_003324723.1">
    <property type="nucleotide sequence ID" value="NZ_ALPT02000033.1"/>
</dbReference>
<dbReference type="Proteomes" id="UP000002754">
    <property type="component" value="Unassembled WGS sequence"/>
</dbReference>
<dbReference type="SUPFAM" id="SSF53041">
    <property type="entry name" value="Resolvase-like"/>
    <property type="match status" value="1"/>
</dbReference>
<protein>
    <submittedName>
        <fullName evidence="3">Resolvase</fullName>
    </submittedName>
</protein>
<dbReference type="PANTHER" id="PTHR30461">
    <property type="entry name" value="DNA-INVERTASE FROM LAMBDOID PROPHAGE"/>
    <property type="match status" value="1"/>
</dbReference>
<dbReference type="AlphaFoldDB" id="A0A094YUW4"/>
<dbReference type="Gene3D" id="3.40.50.1390">
    <property type="entry name" value="Resolvase, N-terminal catalytic domain"/>
    <property type="match status" value="1"/>
</dbReference>
<dbReference type="InterPro" id="IPR006119">
    <property type="entry name" value="Resolv_N"/>
</dbReference>
<dbReference type="GO" id="GO:0000150">
    <property type="term" value="F:DNA strand exchange activity"/>
    <property type="evidence" value="ECO:0007669"/>
    <property type="project" value="InterPro"/>
</dbReference>
<reference evidence="3 5" key="1">
    <citation type="journal article" date="2014" name="Genome Announc.">
        <title>Draft Genome Sequence of Bacillus alcalophilus AV1934, a Classic Alkaliphile Isolated from Human Feces in 1934.</title>
        <authorList>
            <person name="Attie O."/>
            <person name="Jayaprakash A."/>
            <person name="Shah H."/>
            <person name="Paulsen I.T."/>
            <person name="Morino M."/>
            <person name="Takahashi Y."/>
            <person name="Narumi I."/>
            <person name="Sachidanandam R."/>
            <person name="Satoh K."/>
            <person name="Ito M."/>
            <person name="Krulwich T.A."/>
        </authorList>
    </citation>
    <scope>NUCLEOTIDE SEQUENCE [LARGE SCALE GENOMIC DNA]</scope>
    <source>
        <strain evidence="3 5">AV1934</strain>
    </source>
</reference>
<evidence type="ECO:0000259" key="2">
    <source>
        <dbReference type="PROSITE" id="PS51736"/>
    </source>
</evidence>
<dbReference type="Proteomes" id="UP000297014">
    <property type="component" value="Unassembled WGS sequence"/>
</dbReference>
<evidence type="ECO:0000313" key="3">
    <source>
        <dbReference type="EMBL" id="KGA97292.1"/>
    </source>
</evidence>
<evidence type="ECO:0000313" key="4">
    <source>
        <dbReference type="EMBL" id="THG89377.1"/>
    </source>
</evidence>
<dbReference type="OrthoDB" id="2731197at2"/>
<feature type="domain" description="Resolvase/invertase-type recombinase catalytic" evidence="2">
    <location>
        <begin position="5"/>
        <end position="150"/>
    </location>
</feature>
<dbReference type="CDD" id="cd00338">
    <property type="entry name" value="Ser_Recombinase"/>
    <property type="match status" value="1"/>
</dbReference>
<dbReference type="EMBL" id="ALPT02000033">
    <property type="protein sequence ID" value="KGA97292.1"/>
    <property type="molecule type" value="Genomic_DNA"/>
</dbReference>
<dbReference type="SMART" id="SM00857">
    <property type="entry name" value="Resolvase"/>
    <property type="match status" value="1"/>
</dbReference>